<dbReference type="Pfam" id="PF13329">
    <property type="entry name" value="ATG2_CAD"/>
    <property type="match status" value="1"/>
</dbReference>
<dbReference type="GO" id="GO:0034727">
    <property type="term" value="P:piecemeal microautophagy of the nucleus"/>
    <property type="evidence" value="ECO:0007669"/>
    <property type="project" value="TreeGrafter"/>
</dbReference>
<dbReference type="GO" id="GO:0006869">
    <property type="term" value="P:lipid transport"/>
    <property type="evidence" value="ECO:0007669"/>
    <property type="project" value="UniProtKB-KW"/>
</dbReference>
<comment type="subcellular location">
    <subcellularLocation>
        <location evidence="1">Endoplasmic reticulum membrane</location>
        <topology evidence="1">Peripheral membrane protein</topology>
    </subcellularLocation>
    <subcellularLocation>
        <location evidence="2">Preautophagosomal structure membrane</location>
        <topology evidence="2">Peripheral membrane protein</topology>
    </subcellularLocation>
</comment>
<evidence type="ECO:0000313" key="15">
    <source>
        <dbReference type="Proteomes" id="UP001271007"/>
    </source>
</evidence>
<dbReference type="PANTHER" id="PTHR13190:SF1">
    <property type="entry name" value="AUTOPHAGY-RELATED 2, ISOFORM A"/>
    <property type="match status" value="1"/>
</dbReference>
<feature type="region of interest" description="Disordered" evidence="13">
    <location>
        <begin position="361"/>
        <end position="402"/>
    </location>
</feature>
<evidence type="ECO:0000256" key="8">
    <source>
        <dbReference type="ARBA" id="ARBA00023055"/>
    </source>
</evidence>
<feature type="compositionally biased region" description="Low complexity" evidence="13">
    <location>
        <begin position="2029"/>
        <end position="2043"/>
    </location>
</feature>
<comment type="similarity">
    <text evidence="3">Belongs to the ATG2 family.</text>
</comment>
<feature type="region of interest" description="Disordered" evidence="13">
    <location>
        <begin position="2025"/>
        <end position="2063"/>
    </location>
</feature>
<dbReference type="GO" id="GO:0061709">
    <property type="term" value="P:reticulophagy"/>
    <property type="evidence" value="ECO:0007669"/>
    <property type="project" value="TreeGrafter"/>
</dbReference>
<feature type="compositionally biased region" description="Polar residues" evidence="13">
    <location>
        <begin position="451"/>
        <end position="462"/>
    </location>
</feature>
<feature type="compositionally biased region" description="Polar residues" evidence="13">
    <location>
        <begin position="424"/>
        <end position="434"/>
    </location>
</feature>
<feature type="region of interest" description="Disordered" evidence="13">
    <location>
        <begin position="1710"/>
        <end position="1734"/>
    </location>
</feature>
<organism evidence="14 15">
    <name type="scientific">Extremus antarcticus</name>
    <dbReference type="NCBI Taxonomy" id="702011"/>
    <lineage>
        <taxon>Eukaryota</taxon>
        <taxon>Fungi</taxon>
        <taxon>Dikarya</taxon>
        <taxon>Ascomycota</taxon>
        <taxon>Pezizomycotina</taxon>
        <taxon>Dothideomycetes</taxon>
        <taxon>Dothideomycetidae</taxon>
        <taxon>Mycosphaerellales</taxon>
        <taxon>Extremaceae</taxon>
        <taxon>Extremus</taxon>
    </lineage>
</organism>
<keyword evidence="15" id="KW-1185">Reference proteome</keyword>
<feature type="region of interest" description="Disordered" evidence="13">
    <location>
        <begin position="564"/>
        <end position="640"/>
    </location>
</feature>
<dbReference type="GO" id="GO:0005789">
    <property type="term" value="C:endoplasmic reticulum membrane"/>
    <property type="evidence" value="ECO:0007669"/>
    <property type="project" value="UniProtKB-SubCell"/>
</dbReference>
<evidence type="ECO:0000256" key="7">
    <source>
        <dbReference type="ARBA" id="ARBA00023006"/>
    </source>
</evidence>
<protein>
    <recommendedName>
        <fullName evidence="4">Autophagy-related protein 2</fullName>
    </recommendedName>
</protein>
<keyword evidence="9" id="KW-0472">Membrane</keyword>
<feature type="region of interest" description="Disordered" evidence="13">
    <location>
        <begin position="1492"/>
        <end position="1525"/>
    </location>
</feature>
<dbReference type="GO" id="GO:0061723">
    <property type="term" value="P:glycophagy"/>
    <property type="evidence" value="ECO:0007669"/>
    <property type="project" value="TreeGrafter"/>
</dbReference>
<feature type="compositionally biased region" description="Polar residues" evidence="13">
    <location>
        <begin position="1710"/>
        <end position="1729"/>
    </location>
</feature>
<accession>A0AAJ0DGD3</accession>
<evidence type="ECO:0000256" key="13">
    <source>
        <dbReference type="SAM" id="MobiDB-lite"/>
    </source>
</evidence>
<comment type="caution">
    <text evidence="14">The sequence shown here is derived from an EMBL/GenBank/DDBJ whole genome shotgun (WGS) entry which is preliminary data.</text>
</comment>
<gene>
    <name evidence="14" type="primary">ATG2</name>
    <name evidence="14" type="ORF">LTR09_009082</name>
</gene>
<dbReference type="PANTHER" id="PTHR13190">
    <property type="entry name" value="AUTOPHAGY-RELATED 2, ISOFORM A"/>
    <property type="match status" value="1"/>
</dbReference>
<comment type="catalytic activity">
    <reaction evidence="11">
        <text>a 1,2-diacyl-sn-glycero-3-phosphoethanolamine(in) = a 1,2-diacyl-sn-glycero-3-phosphoethanolamine(out)</text>
        <dbReference type="Rhea" id="RHEA:38895"/>
        <dbReference type="ChEBI" id="CHEBI:64612"/>
    </reaction>
</comment>
<evidence type="ECO:0000256" key="6">
    <source>
        <dbReference type="ARBA" id="ARBA00022824"/>
    </source>
</evidence>
<dbReference type="GO" id="GO:0000422">
    <property type="term" value="P:autophagy of mitochondrion"/>
    <property type="evidence" value="ECO:0007669"/>
    <property type="project" value="TreeGrafter"/>
</dbReference>
<proteinExistence type="inferred from homology"/>
<dbReference type="GO" id="GO:0032266">
    <property type="term" value="F:phosphatidylinositol-3-phosphate binding"/>
    <property type="evidence" value="ECO:0007669"/>
    <property type="project" value="TreeGrafter"/>
</dbReference>
<feature type="region of interest" description="Disordered" evidence="13">
    <location>
        <begin position="671"/>
        <end position="692"/>
    </location>
</feature>
<keyword evidence="5" id="KW-0813">Transport</keyword>
<evidence type="ECO:0000256" key="4">
    <source>
        <dbReference type="ARBA" id="ARBA00018070"/>
    </source>
</evidence>
<name>A0AAJ0DGD3_9PEZI</name>
<evidence type="ECO:0000256" key="1">
    <source>
        <dbReference type="ARBA" id="ARBA00004406"/>
    </source>
</evidence>
<dbReference type="GO" id="GO:0000045">
    <property type="term" value="P:autophagosome assembly"/>
    <property type="evidence" value="ECO:0007669"/>
    <property type="project" value="TreeGrafter"/>
</dbReference>
<keyword evidence="8" id="KW-0445">Lipid transport</keyword>
<evidence type="ECO:0000256" key="9">
    <source>
        <dbReference type="ARBA" id="ARBA00023136"/>
    </source>
</evidence>
<reference evidence="14" key="1">
    <citation type="submission" date="2023-04" db="EMBL/GenBank/DDBJ databases">
        <title>Black Yeasts Isolated from many extreme environments.</title>
        <authorList>
            <person name="Coleine C."/>
            <person name="Stajich J.E."/>
            <person name="Selbmann L."/>
        </authorList>
    </citation>
    <scope>NUCLEOTIDE SEQUENCE</scope>
    <source>
        <strain evidence="14">CCFEE 5312</strain>
    </source>
</reference>
<evidence type="ECO:0000256" key="12">
    <source>
        <dbReference type="ARBA" id="ARBA00024631"/>
    </source>
</evidence>
<feature type="compositionally biased region" description="Basic and acidic residues" evidence="13">
    <location>
        <begin position="317"/>
        <end position="330"/>
    </location>
</feature>
<dbReference type="GO" id="GO:0043495">
    <property type="term" value="F:protein-membrane adaptor activity"/>
    <property type="evidence" value="ECO:0007669"/>
    <property type="project" value="TreeGrafter"/>
</dbReference>
<feature type="compositionally biased region" description="Basic and acidic residues" evidence="13">
    <location>
        <begin position="375"/>
        <end position="385"/>
    </location>
</feature>
<evidence type="ECO:0000313" key="14">
    <source>
        <dbReference type="EMBL" id="KAK3049660.1"/>
    </source>
</evidence>
<sequence>MAWWQKKLLRYALSRTGLLDDRALDLDNSDISIGRQNVVELKNVGLNIARISKLAQLPPDVRVETARILTLRLTVPADIYQSSIIAEADGVELNVKLEEKDADQESTKRRAGGRARSPATARSPEHRKVHQRLHSPPPYDPGGAAGFGEVHMPTTEQLAKSFLLDEPAQERRQLEAAVNAKAMEESFASESSGSDALGTGAGVGLPGFLAGFLQGIVDRLQVRVRNVVITIETQLDRDLEQPLPVALRLRVGAADLETTGSDRDGDGRRKVNFSDISMELVSDASVFDELSEPSSPIMSRRSGAASPLAQATPASSARKDSTPINSRDEPIDSSDGSPTSIRSPGIMQASVATADIDRFADVGDEPDFSPSIEASRAELDIKPGDDNISWGSRRSKSSAPAEDLWKSMASVDDLPESLLLERTSTQRAHSSGGVSPNFARTRCPVSPHGRSLQSPGSWPTLTEHTERNYLQPSPGSWPRLDESQQSIFQPLVPAHKVSQDNTTESQLLAEGRSLLDEAIPENQDTSLDDPPEDLTTSRVFSSEETRSMYMSAMSYTPQMHMPGGWGSDDTASEISFPPGVPEQSSPVHLKPVATDRLRHPSKQPSAWEDDLAYGDKPYSTPKAPLSGNVTPRAPPPEPAKPSAILPDPGCHASKPLVYIDKVSLLLPTDSTPAEQLEQHTTPPKTSFRGSTGHDMPGTFSAYSEMAASRGKLDSSVRVSRYEATAPSPSTASPIGLEVGSIKCQIDLSCGRLLYQLVTTCLTISERAKSSKPNQIVPGGEDAGNSSVALSLTMEQFSLALKDAMDDSLQLQKETRDVIESIASLQCDLLDFSKSAGDSEIRIGSLKALVGTSCLLSFDKSLYQNTSMVLNDGTPDLAVTMASRYSVTRRPITELSVETLPLKVLVDLPVIDGAFESFGGLSGVLELGNSILSESGFGSSPASPVKSTKGVRFEGQPESVSGLEFKLNARIGGVLATLQGSACNVVLRTSTVKTVYREHGVIATVEQVQASGPHQPNGESAPVTADLSTSRLEYLVSPQDKDLERLLSLLTPSKDKYDTEDDILLDTLLRQRRKGAVVRLSVGGAKLKCLDWTCLTALEGLGAELSRLSAVTKYLPEDDRPGVLVLVRLKDVEARLPVNDRFGMLHIRLTDLHCAQVGLPALLALSIGSIRASQAREVELVHPLVSSAEADNLPMLMARTLGDEVEPVVKVKLFNLAFEYSVLVLLDLTGMDQQVDTEELVAELAKSVVDLTQSRGKRPVTDKKEASGSAKATKKSMKLDLLVHESAVGLSPEKLSSKGLLVLSDAKFSTTIPPEETLTATLELRKAGLFLADRPVADDAGAVIPSRGAPSNTAVKAQLTSALSKQGYVSVGSVMSAQVVVCVADVPEGSAKSVDVDVKTELLLLETCADSTQTLMATMSGLAPPTPPSKQPKYQTEPLAIEDMMASFTGDAYAKPEQRPQTLFDVDEEPEDEPDMMFDMPPFDADDDGLLSESETTSSLYGPVSGMLRGVDKPEDDDDPENFPETAASLLEDDPFEMTLSPTDAPLGDAALLRDLKKQSKPTLHDEMVDLGVYEIEDLGFDALGGNQSALGTRYRFNTPATAGRDKTQSSSPKALPFRLRVRDLHAIWNIYDGYDWQRTRDGITEAVEQVEQRAEQRKAKRRQSQLQTEDEESVIGDFLFNSIYIGVPSNQDAQELRRQINRHIDDMASETESVPMSGMSRPSTYSASGRTRPRRRLKLERSRAHKVAFELKGVSADVLVFPPGDTDMVSSIDVRVKDFEIFDNVPTSTWRKFLTHLDDGPYGREMAKPMLHINISNLRTLENFAASELAMHVSVLPLRLHVDQDALDFITRFFEFKDEAAAPPGPAGDQPFLQRVEIETVDLRLDYKPKKVDYVGLRSGHTNEFMNFIILDAANIRLKHAIIYGIKGFEPLHKTLNDIWMPDVKRNQLPTVLAGLAPVRSLVNIGTGVRDVVAIPIREYRKDGRIVRSIQKGAFHFGKTTASELARLGAKVAIGTQNLLQGAEGLLTPDSASPSGRPSSGRRSLSDHGWQDVNDDEDESERRAISSYANQPLSVFGGLRSAQRYLEHDLLTARDALIAVQGEILESSSPGSAMAAVARHAPTVILRPIIGTSRAVGTALMGVGNAIDRDNVRRVDDKYKRR</sequence>
<evidence type="ECO:0000256" key="2">
    <source>
        <dbReference type="ARBA" id="ARBA00004623"/>
    </source>
</evidence>
<feature type="region of interest" description="Disordered" evidence="13">
    <location>
        <begin position="424"/>
        <end position="462"/>
    </location>
</feature>
<evidence type="ECO:0000256" key="10">
    <source>
        <dbReference type="ARBA" id="ARBA00024479"/>
    </source>
</evidence>
<feature type="compositionally biased region" description="Basic and acidic residues" evidence="13">
    <location>
        <begin position="99"/>
        <end position="108"/>
    </location>
</feature>
<evidence type="ECO:0000256" key="11">
    <source>
        <dbReference type="ARBA" id="ARBA00024615"/>
    </source>
</evidence>
<keyword evidence="6" id="KW-0256">Endoplasmic reticulum</keyword>
<feature type="compositionally biased region" description="Polar residues" evidence="13">
    <location>
        <begin position="671"/>
        <end position="689"/>
    </location>
</feature>
<evidence type="ECO:0000256" key="5">
    <source>
        <dbReference type="ARBA" id="ARBA00022448"/>
    </source>
</evidence>
<dbReference type="Proteomes" id="UP001271007">
    <property type="component" value="Unassembled WGS sequence"/>
</dbReference>
<comment type="catalytic activity">
    <reaction evidence="10">
        <text>a 1,2-diacyl-sn-glycero-3-phospho-L-serine(in) = a 1,2-diacyl-sn-glycero-3-phospho-L-serine(out)</text>
        <dbReference type="Rhea" id="RHEA:38663"/>
        <dbReference type="ChEBI" id="CHEBI:57262"/>
    </reaction>
</comment>
<dbReference type="InterPro" id="IPR026849">
    <property type="entry name" value="ATG2"/>
</dbReference>
<evidence type="ECO:0000256" key="3">
    <source>
        <dbReference type="ARBA" id="ARBA00009714"/>
    </source>
</evidence>
<feature type="region of interest" description="Disordered" evidence="13">
    <location>
        <begin position="291"/>
        <end position="346"/>
    </location>
</feature>
<dbReference type="EMBL" id="JAWDJX010000038">
    <property type="protein sequence ID" value="KAK3049660.1"/>
    <property type="molecule type" value="Genomic_DNA"/>
</dbReference>
<comment type="catalytic activity">
    <reaction evidence="12">
        <text>a 1,2-diacyl-sn-glycero-3-phosphocholine(in) = a 1,2-diacyl-sn-glycero-3-phosphocholine(out)</text>
        <dbReference type="Rhea" id="RHEA:38571"/>
        <dbReference type="ChEBI" id="CHEBI:57643"/>
    </reaction>
</comment>
<dbReference type="GO" id="GO:0034045">
    <property type="term" value="C:phagophore assembly site membrane"/>
    <property type="evidence" value="ECO:0007669"/>
    <property type="project" value="UniProtKB-SubCell"/>
</dbReference>
<feature type="region of interest" description="Disordered" evidence="13">
    <location>
        <begin position="99"/>
        <end position="149"/>
    </location>
</feature>
<dbReference type="GO" id="GO:0061908">
    <property type="term" value="C:phagophore"/>
    <property type="evidence" value="ECO:0007669"/>
    <property type="project" value="TreeGrafter"/>
</dbReference>
<keyword evidence="7" id="KW-0072">Autophagy</keyword>